<keyword evidence="1" id="KW-1133">Transmembrane helix</keyword>
<dbReference type="AlphaFoldDB" id="A0A9J5XBF0"/>
<feature type="non-terminal residue" evidence="2">
    <location>
        <position position="88"/>
    </location>
</feature>
<reference evidence="2 3" key="1">
    <citation type="submission" date="2020-09" db="EMBL/GenBank/DDBJ databases">
        <title>De no assembly of potato wild relative species, Solanum commersonii.</title>
        <authorList>
            <person name="Cho K."/>
        </authorList>
    </citation>
    <scope>NUCLEOTIDE SEQUENCE [LARGE SCALE GENOMIC DNA]</scope>
    <source>
        <strain evidence="2">LZ3.2</strain>
        <tissue evidence="2">Leaf</tissue>
    </source>
</reference>
<accession>A0A9J5XBF0</accession>
<dbReference type="Proteomes" id="UP000824120">
    <property type="component" value="Chromosome 9"/>
</dbReference>
<dbReference type="EMBL" id="JACXVP010000009">
    <property type="protein sequence ID" value="KAG5585697.1"/>
    <property type="molecule type" value="Genomic_DNA"/>
</dbReference>
<name>A0A9J5XBF0_SOLCO</name>
<evidence type="ECO:0000256" key="1">
    <source>
        <dbReference type="SAM" id="Phobius"/>
    </source>
</evidence>
<gene>
    <name evidence="2" type="ORF">H5410_046131</name>
</gene>
<protein>
    <submittedName>
        <fullName evidence="2">Uncharacterized protein</fullName>
    </submittedName>
</protein>
<feature type="transmembrane region" description="Helical" evidence="1">
    <location>
        <begin position="41"/>
        <end position="60"/>
    </location>
</feature>
<evidence type="ECO:0000313" key="3">
    <source>
        <dbReference type="Proteomes" id="UP000824120"/>
    </source>
</evidence>
<keyword evidence="3" id="KW-1185">Reference proteome</keyword>
<organism evidence="2 3">
    <name type="scientific">Solanum commersonii</name>
    <name type="common">Commerson's wild potato</name>
    <name type="synonym">Commerson's nightshade</name>
    <dbReference type="NCBI Taxonomy" id="4109"/>
    <lineage>
        <taxon>Eukaryota</taxon>
        <taxon>Viridiplantae</taxon>
        <taxon>Streptophyta</taxon>
        <taxon>Embryophyta</taxon>
        <taxon>Tracheophyta</taxon>
        <taxon>Spermatophyta</taxon>
        <taxon>Magnoliopsida</taxon>
        <taxon>eudicotyledons</taxon>
        <taxon>Gunneridae</taxon>
        <taxon>Pentapetalae</taxon>
        <taxon>asterids</taxon>
        <taxon>lamiids</taxon>
        <taxon>Solanales</taxon>
        <taxon>Solanaceae</taxon>
        <taxon>Solanoideae</taxon>
        <taxon>Solaneae</taxon>
        <taxon>Solanum</taxon>
    </lineage>
</organism>
<keyword evidence="1" id="KW-0472">Membrane</keyword>
<evidence type="ECO:0000313" key="2">
    <source>
        <dbReference type="EMBL" id="KAG5585697.1"/>
    </source>
</evidence>
<sequence length="88" mass="9885">RPRLTSSTGRELDVFKAKGSKVSNSFTFPHSLIFPNSHPHFIFYIYCFITIFELLIGILGRLASWVELVKPLGDSPKVPISPSISCFN</sequence>
<keyword evidence="1" id="KW-0812">Transmembrane</keyword>
<proteinExistence type="predicted"/>
<comment type="caution">
    <text evidence="2">The sequence shown here is derived from an EMBL/GenBank/DDBJ whole genome shotgun (WGS) entry which is preliminary data.</text>
</comment>